<dbReference type="InterPro" id="IPR034660">
    <property type="entry name" value="DinB/YfiT-like"/>
</dbReference>
<name>A0A558C1J4_9BACT</name>
<evidence type="ECO:0000313" key="3">
    <source>
        <dbReference type="Proteomes" id="UP000317624"/>
    </source>
</evidence>
<dbReference type="EMBL" id="VMRJ01000001">
    <property type="protein sequence ID" value="TVT42655.1"/>
    <property type="molecule type" value="Genomic_DNA"/>
</dbReference>
<accession>A0A558C1J4</accession>
<dbReference type="Pfam" id="PF12867">
    <property type="entry name" value="DinB_2"/>
    <property type="match status" value="1"/>
</dbReference>
<dbReference type="OrthoDB" id="679284at2"/>
<protein>
    <submittedName>
        <fullName evidence="2">DinB family protein</fullName>
    </submittedName>
</protein>
<dbReference type="AlphaFoldDB" id="A0A558C1J4"/>
<dbReference type="Proteomes" id="UP000317624">
    <property type="component" value="Unassembled WGS sequence"/>
</dbReference>
<proteinExistence type="predicted"/>
<evidence type="ECO:0000259" key="1">
    <source>
        <dbReference type="Pfam" id="PF12867"/>
    </source>
</evidence>
<sequence length="191" mass="21407">MDTTSLLAELRSYLTETFALVDAWFDQPVALRAYRPVDLGWTIDEVLAHIGLTNHYLLILIEKGTVKALVNTQGRDLAAELATYEFPSQKLSAIGLLHGFAWVRPDHMQPHLNQRSLPAIRQQLCDQLGQALGYLDQLPNGEGLLYQTTMSVNALGKLNVYEYVYFLAQHARRHLTQMQENAAETASNALA</sequence>
<evidence type="ECO:0000313" key="2">
    <source>
        <dbReference type="EMBL" id="TVT42655.1"/>
    </source>
</evidence>
<dbReference type="SUPFAM" id="SSF109854">
    <property type="entry name" value="DinB/YfiT-like putative metalloenzymes"/>
    <property type="match status" value="1"/>
</dbReference>
<dbReference type="RefSeq" id="WP_144842993.1">
    <property type="nucleotide sequence ID" value="NZ_VMRJ01000001.1"/>
</dbReference>
<reference evidence="2 3" key="1">
    <citation type="submission" date="2019-07" db="EMBL/GenBank/DDBJ databases">
        <title>Hymenobacter sp. straun FUR1 Genome sequencing and assembly.</title>
        <authorList>
            <person name="Chhetri G."/>
        </authorList>
    </citation>
    <scope>NUCLEOTIDE SEQUENCE [LARGE SCALE GENOMIC DNA]</scope>
    <source>
        <strain evidence="2 3">Fur1</strain>
    </source>
</reference>
<dbReference type="Gene3D" id="1.20.120.450">
    <property type="entry name" value="dinb family like domain"/>
    <property type="match status" value="1"/>
</dbReference>
<dbReference type="InterPro" id="IPR024775">
    <property type="entry name" value="DinB-like"/>
</dbReference>
<feature type="domain" description="DinB-like" evidence="1">
    <location>
        <begin position="28"/>
        <end position="178"/>
    </location>
</feature>
<keyword evidence="3" id="KW-1185">Reference proteome</keyword>
<comment type="caution">
    <text evidence="2">The sequence shown here is derived from an EMBL/GenBank/DDBJ whole genome shotgun (WGS) entry which is preliminary data.</text>
</comment>
<gene>
    <name evidence="2" type="ORF">FNT36_00760</name>
</gene>
<organism evidence="2 3">
    <name type="scientific">Hymenobacter setariae</name>
    <dbReference type="NCBI Taxonomy" id="2594794"/>
    <lineage>
        <taxon>Bacteria</taxon>
        <taxon>Pseudomonadati</taxon>
        <taxon>Bacteroidota</taxon>
        <taxon>Cytophagia</taxon>
        <taxon>Cytophagales</taxon>
        <taxon>Hymenobacteraceae</taxon>
        <taxon>Hymenobacter</taxon>
    </lineage>
</organism>